<keyword evidence="3" id="KW-1185">Reference proteome</keyword>
<accession>A0AA51RSD2</accession>
<sequence>MKHILLYLFLLASSAMFAAEPQKAFLHPELESFRPFLNTTYRGEFTNSTPEKPVIDISQWERHLNGNAIRITHSINQGEYGGESIIFWDSSKKTLVGYYFTTGGFFTVAEIQVKDGSVISREQVTGNQNGITEVKATATLNKDGSMTTKSEYLKEGKWVPGHSATYYPTNEHKVIFK</sequence>
<dbReference type="Proteomes" id="UP001239782">
    <property type="component" value="Chromosome"/>
</dbReference>
<protein>
    <recommendedName>
        <fullName evidence="4">MORN repeat protein</fullName>
    </recommendedName>
</protein>
<evidence type="ECO:0000313" key="2">
    <source>
        <dbReference type="EMBL" id="WMS86751.1"/>
    </source>
</evidence>
<dbReference type="RefSeq" id="WP_309201896.1">
    <property type="nucleotide sequence ID" value="NZ_CP133548.1"/>
</dbReference>
<dbReference type="EMBL" id="CP133548">
    <property type="protein sequence ID" value="WMS86751.1"/>
    <property type="molecule type" value="Genomic_DNA"/>
</dbReference>
<proteinExistence type="predicted"/>
<name>A0AA51RSD2_9GAMM</name>
<evidence type="ECO:0000313" key="3">
    <source>
        <dbReference type="Proteomes" id="UP001239782"/>
    </source>
</evidence>
<dbReference type="AlphaFoldDB" id="A0AA51RSD2"/>
<gene>
    <name evidence="2" type="ORF">Q9312_16135</name>
</gene>
<evidence type="ECO:0000256" key="1">
    <source>
        <dbReference type="SAM" id="SignalP"/>
    </source>
</evidence>
<feature type="signal peptide" evidence="1">
    <location>
        <begin position="1"/>
        <end position="18"/>
    </location>
</feature>
<feature type="chain" id="PRO_5041297785" description="MORN repeat protein" evidence="1">
    <location>
        <begin position="19"/>
        <end position="177"/>
    </location>
</feature>
<dbReference type="KEGG" id="plei:Q9312_16135"/>
<organism evidence="2 3">
    <name type="scientific">Pleionea litopenaei</name>
    <dbReference type="NCBI Taxonomy" id="3070815"/>
    <lineage>
        <taxon>Bacteria</taxon>
        <taxon>Pseudomonadati</taxon>
        <taxon>Pseudomonadota</taxon>
        <taxon>Gammaproteobacteria</taxon>
        <taxon>Oceanospirillales</taxon>
        <taxon>Pleioneaceae</taxon>
        <taxon>Pleionea</taxon>
    </lineage>
</organism>
<evidence type="ECO:0008006" key="4">
    <source>
        <dbReference type="Google" id="ProtNLM"/>
    </source>
</evidence>
<keyword evidence="1" id="KW-0732">Signal</keyword>
<reference evidence="2 3" key="1">
    <citation type="submission" date="2023-08" db="EMBL/GenBank/DDBJ databases">
        <title>Pleionea litopenaei sp. nov., isolated from stomach of juvenile Litopenaeus vannamei.</title>
        <authorList>
            <person name="Rho A.M."/>
            <person name="Hwang C.Y."/>
        </authorList>
    </citation>
    <scope>NUCLEOTIDE SEQUENCE [LARGE SCALE GENOMIC DNA]</scope>
    <source>
        <strain evidence="2 3">HL-JVS1</strain>
    </source>
</reference>